<reference evidence="2 3" key="1">
    <citation type="submission" date="2022-04" db="EMBL/GenBank/DDBJ databases">
        <title>Positive selection, recombination, and allopatry shape intraspecific diversity of widespread and dominant cyanobacteria.</title>
        <authorList>
            <person name="Wei J."/>
            <person name="Shu W."/>
            <person name="Hu C."/>
        </authorList>
    </citation>
    <scope>NUCLEOTIDE SEQUENCE [LARGE SCALE GENOMIC DNA]</scope>
    <source>
        <strain evidence="2 3">GB2-A4</strain>
    </source>
</reference>
<dbReference type="Proteomes" id="UP001464891">
    <property type="component" value="Unassembled WGS sequence"/>
</dbReference>
<feature type="domain" description="EcoEI R protein C-terminal" evidence="1">
    <location>
        <begin position="9"/>
        <end position="107"/>
    </location>
</feature>
<dbReference type="InterPro" id="IPR013670">
    <property type="entry name" value="EcoEI_R_C_dom"/>
</dbReference>
<keyword evidence="3" id="KW-1185">Reference proteome</keyword>
<organism evidence="2 3">
    <name type="scientific">Trichocoleus desertorum GB2-A4</name>
    <dbReference type="NCBI Taxonomy" id="2933944"/>
    <lineage>
        <taxon>Bacteria</taxon>
        <taxon>Bacillati</taxon>
        <taxon>Cyanobacteriota</taxon>
        <taxon>Cyanophyceae</taxon>
        <taxon>Leptolyngbyales</taxon>
        <taxon>Trichocoleusaceae</taxon>
        <taxon>Trichocoleus</taxon>
    </lineage>
</organism>
<gene>
    <name evidence="2" type="ORF">NC998_27230</name>
</gene>
<comment type="caution">
    <text evidence="2">The sequence shown here is derived from an EMBL/GenBank/DDBJ whole genome shotgun (WGS) entry which is preliminary data.</text>
</comment>
<evidence type="ECO:0000259" key="1">
    <source>
        <dbReference type="Pfam" id="PF08463"/>
    </source>
</evidence>
<dbReference type="EMBL" id="JAMPKM010000045">
    <property type="protein sequence ID" value="MEP0820784.1"/>
    <property type="molecule type" value="Genomic_DNA"/>
</dbReference>
<protein>
    <recommendedName>
        <fullName evidence="1">EcoEI R protein C-terminal domain-containing protein</fullName>
    </recommendedName>
</protein>
<dbReference type="RefSeq" id="WP_242017169.1">
    <property type="nucleotide sequence ID" value="NZ_JAMPKM010000045.1"/>
</dbReference>
<proteinExistence type="predicted"/>
<accession>A0ABV0JG64</accession>
<name>A0ABV0JG64_9CYAN</name>
<evidence type="ECO:0000313" key="3">
    <source>
        <dbReference type="Proteomes" id="UP001464891"/>
    </source>
</evidence>
<dbReference type="Pfam" id="PF08463">
    <property type="entry name" value="EcoEI_R_C"/>
    <property type="match status" value="1"/>
</dbReference>
<evidence type="ECO:0000313" key="2">
    <source>
        <dbReference type="EMBL" id="MEP0820784.1"/>
    </source>
</evidence>
<sequence length="114" mass="12315">MLDSGVGTPEHWEHTKQISQGLGLFIHSLVGLDRETAKQDFGEVLSSSTASADQIEFINLIIDHLTHHGVMELGLLYESPFTDISSQGPEGVFGLNQVDALILVLENIYPAAAA</sequence>